<dbReference type="AlphaFoldDB" id="A0A2A8ZSR1"/>
<dbReference type="Proteomes" id="UP000220032">
    <property type="component" value="Unassembled WGS sequence"/>
</dbReference>
<dbReference type="EMBL" id="NTRR01000058">
    <property type="protein sequence ID" value="PFE08922.1"/>
    <property type="molecule type" value="Genomic_DNA"/>
</dbReference>
<accession>A0A2A8ZSR1</accession>
<sequence length="74" mass="8329">MNSSISESSTHKIDSTKSVAPYFNIKNRNDSTDIGYLAMFIDEINRALNMKFNFEQSVDGSVCDYIVQSIEKAV</sequence>
<name>A0A2A8ZSR1_BACCE</name>
<comment type="caution">
    <text evidence="1">The sequence shown here is derived from an EMBL/GenBank/DDBJ whole genome shotgun (WGS) entry which is preliminary data.</text>
</comment>
<organism evidence="1 2">
    <name type="scientific">Bacillus cereus</name>
    <dbReference type="NCBI Taxonomy" id="1396"/>
    <lineage>
        <taxon>Bacteria</taxon>
        <taxon>Bacillati</taxon>
        <taxon>Bacillota</taxon>
        <taxon>Bacilli</taxon>
        <taxon>Bacillales</taxon>
        <taxon>Bacillaceae</taxon>
        <taxon>Bacillus</taxon>
        <taxon>Bacillus cereus group</taxon>
    </lineage>
</organism>
<protein>
    <submittedName>
        <fullName evidence="1">Uncharacterized protein</fullName>
    </submittedName>
</protein>
<gene>
    <name evidence="1" type="ORF">CN307_27340</name>
</gene>
<evidence type="ECO:0000313" key="1">
    <source>
        <dbReference type="EMBL" id="PFE08922.1"/>
    </source>
</evidence>
<evidence type="ECO:0000313" key="2">
    <source>
        <dbReference type="Proteomes" id="UP000220032"/>
    </source>
</evidence>
<proteinExistence type="predicted"/>
<reference evidence="1 2" key="1">
    <citation type="submission" date="2017-09" db="EMBL/GenBank/DDBJ databases">
        <title>Large-scale bioinformatics analysis of Bacillus genomes uncovers conserved roles of natural products in bacterial physiology.</title>
        <authorList>
            <consortium name="Agbiome Team Llc"/>
            <person name="Bleich R.M."/>
            <person name="Grubbs K.J."/>
            <person name="Santa Maria K.C."/>
            <person name="Allen S.E."/>
            <person name="Farag S."/>
            <person name="Shank E.A."/>
            <person name="Bowers A."/>
        </authorList>
    </citation>
    <scope>NUCLEOTIDE SEQUENCE [LARGE SCALE GENOMIC DNA]</scope>
    <source>
        <strain evidence="1 2">AFS022681</strain>
    </source>
</reference>